<dbReference type="OrthoDB" id="7862633at2"/>
<name>U2Z5Q1_9RHOB</name>
<reference evidence="3" key="1">
    <citation type="journal article" date="2013" name="Genome Announc.">
        <title>Draft Genome Sequence of Loktanella cinnabarina LL-001T, Isolated from Deep-Sea Floor Sediment.</title>
        <authorList>
            <person name="Nishi S."/>
            <person name="Tsubouchi T."/>
            <person name="Takaki Y."/>
            <person name="Koyanagi R."/>
            <person name="Satoh N."/>
            <person name="Maruyama T."/>
            <person name="Hatada Y."/>
        </authorList>
    </citation>
    <scope>NUCLEOTIDE SEQUENCE [LARGE SCALE GENOMIC DNA]</scope>
    <source>
        <strain evidence="3">LL-001</strain>
    </source>
</reference>
<gene>
    <name evidence="3" type="ORF">MBELCI_2797</name>
</gene>
<keyword evidence="4" id="KW-1185">Reference proteome</keyword>
<dbReference type="RefSeq" id="WP_021694846.1">
    <property type="nucleotide sequence ID" value="NZ_BATB01000046.1"/>
</dbReference>
<protein>
    <submittedName>
        <fullName evidence="3">Uncharacterized protein</fullName>
    </submittedName>
</protein>
<organism evidence="3 4">
    <name type="scientific">Limimaricola cinnabarinus LL-001</name>
    <dbReference type="NCBI Taxonomy" id="1337093"/>
    <lineage>
        <taxon>Bacteria</taxon>
        <taxon>Pseudomonadati</taxon>
        <taxon>Pseudomonadota</taxon>
        <taxon>Alphaproteobacteria</taxon>
        <taxon>Rhodobacterales</taxon>
        <taxon>Paracoccaceae</taxon>
        <taxon>Limimaricola</taxon>
    </lineage>
</organism>
<feature type="signal peptide" evidence="2">
    <location>
        <begin position="1"/>
        <end position="21"/>
    </location>
</feature>
<dbReference type="AlphaFoldDB" id="U2Z5Q1"/>
<proteinExistence type="predicted"/>
<keyword evidence="2" id="KW-0732">Signal</keyword>
<dbReference type="STRING" id="1337093.MBELCI_2797"/>
<dbReference type="Proteomes" id="UP000016566">
    <property type="component" value="Unassembled WGS sequence"/>
</dbReference>
<evidence type="ECO:0000313" key="4">
    <source>
        <dbReference type="Proteomes" id="UP000016566"/>
    </source>
</evidence>
<comment type="caution">
    <text evidence="3">The sequence shown here is derived from an EMBL/GenBank/DDBJ whole genome shotgun (WGS) entry which is preliminary data.</text>
</comment>
<feature type="chain" id="PRO_5004636845" evidence="2">
    <location>
        <begin position="22"/>
        <end position="158"/>
    </location>
</feature>
<dbReference type="EMBL" id="BATB01000046">
    <property type="protein sequence ID" value="GAD56745.1"/>
    <property type="molecule type" value="Genomic_DNA"/>
</dbReference>
<evidence type="ECO:0000256" key="1">
    <source>
        <dbReference type="SAM" id="MobiDB-lite"/>
    </source>
</evidence>
<accession>U2Z5Q1</accession>
<evidence type="ECO:0000313" key="3">
    <source>
        <dbReference type="EMBL" id="GAD56745.1"/>
    </source>
</evidence>
<evidence type="ECO:0000256" key="2">
    <source>
        <dbReference type="SAM" id="SignalP"/>
    </source>
</evidence>
<sequence length="158" mass="16123">MTISRFATMALVAFGAAPALAETYPANGTGMGSVGSEQMPVRDDLILVHTQSSYDSFEMGQEDHPMSSLSGPCFGAAMVEAGAMSGQGYCHLTDADGDISAISWTGTGMGETGRTMGTWTVMGGTGKWDGATGGGDFDAGPTEDGGYTNEITGEVTLP</sequence>
<feature type="region of interest" description="Disordered" evidence="1">
    <location>
        <begin position="130"/>
        <end position="158"/>
    </location>
</feature>
<dbReference type="eggNOG" id="ENOG502ZBXD">
    <property type="taxonomic scope" value="Bacteria"/>
</dbReference>